<evidence type="ECO:0000256" key="1">
    <source>
        <dbReference type="SAM" id="MobiDB-lite"/>
    </source>
</evidence>
<dbReference type="OrthoDB" id="3055857at2759"/>
<name>A0A0C3NDU6_PHLG1</name>
<feature type="region of interest" description="Disordered" evidence="1">
    <location>
        <begin position="163"/>
        <end position="203"/>
    </location>
</feature>
<feature type="region of interest" description="Disordered" evidence="1">
    <location>
        <begin position="350"/>
        <end position="374"/>
    </location>
</feature>
<feature type="compositionally biased region" description="Polar residues" evidence="1">
    <location>
        <begin position="17"/>
        <end position="33"/>
    </location>
</feature>
<organism evidence="2 3">
    <name type="scientific">Phlebiopsis gigantea (strain 11061_1 CR5-6)</name>
    <name type="common">White-rot fungus</name>
    <name type="synonym">Peniophora gigantea</name>
    <dbReference type="NCBI Taxonomy" id="745531"/>
    <lineage>
        <taxon>Eukaryota</taxon>
        <taxon>Fungi</taxon>
        <taxon>Dikarya</taxon>
        <taxon>Basidiomycota</taxon>
        <taxon>Agaricomycotina</taxon>
        <taxon>Agaricomycetes</taxon>
        <taxon>Polyporales</taxon>
        <taxon>Phanerochaetaceae</taxon>
        <taxon>Phlebiopsis</taxon>
    </lineage>
</organism>
<proteinExistence type="predicted"/>
<feature type="region of interest" description="Disordered" evidence="1">
    <location>
        <begin position="1"/>
        <end position="87"/>
    </location>
</feature>
<evidence type="ECO:0000313" key="2">
    <source>
        <dbReference type="EMBL" id="KIP02739.1"/>
    </source>
</evidence>
<feature type="compositionally biased region" description="Basic and acidic residues" evidence="1">
    <location>
        <begin position="70"/>
        <end position="85"/>
    </location>
</feature>
<dbReference type="HOGENOM" id="CLU_028541_0_0_1"/>
<dbReference type="EMBL" id="KN840656">
    <property type="protein sequence ID" value="KIP02739.1"/>
    <property type="molecule type" value="Genomic_DNA"/>
</dbReference>
<dbReference type="AlphaFoldDB" id="A0A0C3NDU6"/>
<feature type="compositionally biased region" description="Basic residues" evidence="1">
    <location>
        <begin position="188"/>
        <end position="202"/>
    </location>
</feature>
<gene>
    <name evidence="2" type="ORF">PHLGIDRAFT_279747</name>
</gene>
<dbReference type="Proteomes" id="UP000053257">
    <property type="component" value="Unassembled WGS sequence"/>
</dbReference>
<feature type="compositionally biased region" description="Low complexity" evidence="1">
    <location>
        <begin position="173"/>
        <end position="187"/>
    </location>
</feature>
<evidence type="ECO:0000313" key="3">
    <source>
        <dbReference type="Proteomes" id="UP000053257"/>
    </source>
</evidence>
<keyword evidence="3" id="KW-1185">Reference proteome</keyword>
<feature type="region of interest" description="Disordered" evidence="1">
    <location>
        <begin position="462"/>
        <end position="493"/>
    </location>
</feature>
<protein>
    <submittedName>
        <fullName evidence="2">Uncharacterized protein</fullName>
    </submittedName>
</protein>
<accession>A0A0C3NDU6</accession>
<feature type="compositionally biased region" description="Polar residues" evidence="1">
    <location>
        <begin position="483"/>
        <end position="493"/>
    </location>
</feature>
<sequence>MLSARPPVTYLRRKTRGSSSTHNSQNFLSSPLQELSPGKDDVTLSEMSRRMKKRSRQVASTQEAVEQDTEDRLAKKLRRPSDLDLRSMAQMSPIPTVPSTPVHHDGFTLPLDTQQIYDSLFETPSRPSDDLLIKSYAEPDQLSPLPIGRRMLSRTRSRNLKENVNPACLGLASPFSSRPTSRTSSPRRSSKTPGKRPLHLKSRTLSSSFLSKQVRSINSAQPASSCCPEDSTYDSIFSPTTHAPAPVLSAHSRTGSIPNMPSGLLDQIPTEDWLVPAKALSRSPPSLEDMDLDDIGAEHPSFYLDAPVQISTPPRKRRTTVTLRNFFPSAVQNPLPDAISMDLTAPVAAVGEDRSASSAEGDPGPAHPRRRRRTVVHMSSDSIFSSALDFSAYMTEFSPTRKLNGPPPNLPEAVFGLPHPRPTPASSASTPAPFAQVLDTAFSPAPTTGIAPVFSVPRSPAFTRHASQDVPSKSEVPRPSLTRRANSLQTPSVSDREELNEMFTMLGLSGTYLHAYMHLYFTAFDRRT</sequence>
<reference evidence="2 3" key="1">
    <citation type="journal article" date="2014" name="PLoS Genet.">
        <title>Analysis of the Phlebiopsis gigantea genome, transcriptome and secretome provides insight into its pioneer colonization strategies of wood.</title>
        <authorList>
            <person name="Hori C."/>
            <person name="Ishida T."/>
            <person name="Igarashi K."/>
            <person name="Samejima M."/>
            <person name="Suzuki H."/>
            <person name="Master E."/>
            <person name="Ferreira P."/>
            <person name="Ruiz-Duenas F.J."/>
            <person name="Held B."/>
            <person name="Canessa P."/>
            <person name="Larrondo L.F."/>
            <person name="Schmoll M."/>
            <person name="Druzhinina I.S."/>
            <person name="Kubicek C.P."/>
            <person name="Gaskell J.A."/>
            <person name="Kersten P."/>
            <person name="St John F."/>
            <person name="Glasner J."/>
            <person name="Sabat G."/>
            <person name="Splinter BonDurant S."/>
            <person name="Syed K."/>
            <person name="Yadav J."/>
            <person name="Mgbeahuruike A.C."/>
            <person name="Kovalchuk A."/>
            <person name="Asiegbu F.O."/>
            <person name="Lackner G."/>
            <person name="Hoffmeister D."/>
            <person name="Rencoret J."/>
            <person name="Gutierrez A."/>
            <person name="Sun H."/>
            <person name="Lindquist E."/>
            <person name="Barry K."/>
            <person name="Riley R."/>
            <person name="Grigoriev I.V."/>
            <person name="Henrissat B."/>
            <person name="Kues U."/>
            <person name="Berka R.M."/>
            <person name="Martinez A.T."/>
            <person name="Covert S.F."/>
            <person name="Blanchette R.A."/>
            <person name="Cullen D."/>
        </authorList>
    </citation>
    <scope>NUCLEOTIDE SEQUENCE [LARGE SCALE GENOMIC DNA]</scope>
    <source>
        <strain evidence="2 3">11061_1 CR5-6</strain>
    </source>
</reference>